<dbReference type="Gene3D" id="2.60.120.10">
    <property type="entry name" value="Jelly Rolls"/>
    <property type="match status" value="1"/>
</dbReference>
<proteinExistence type="predicted"/>
<dbReference type="InterPro" id="IPR011051">
    <property type="entry name" value="RmlC_Cupin_sf"/>
</dbReference>
<organism evidence="4 5">
    <name type="scientific">Candidatus Raskinella chloraquaticus</name>
    <dbReference type="NCBI Taxonomy" id="1951219"/>
    <lineage>
        <taxon>Bacteria</taxon>
        <taxon>Pseudomonadati</taxon>
        <taxon>Pseudomonadota</taxon>
        <taxon>Alphaproteobacteria</taxon>
        <taxon>Hyphomicrobiales</taxon>
        <taxon>Phreatobacteraceae</taxon>
        <taxon>Candidatus Raskinella</taxon>
    </lineage>
</organism>
<reference evidence="4 5" key="1">
    <citation type="journal article" date="2017" name="Water Res.">
        <title>Comammox in drinking water systems.</title>
        <authorList>
            <person name="Wang Y."/>
            <person name="Ma L."/>
            <person name="Mao Y."/>
            <person name="Jiang X."/>
            <person name="Xia Y."/>
            <person name="Yu K."/>
            <person name="Li B."/>
            <person name="Zhang T."/>
        </authorList>
    </citation>
    <scope>NUCLEOTIDE SEQUENCE [LARGE SCALE GENOMIC DNA]</scope>
    <source>
        <strain evidence="4">SG_bin8</strain>
    </source>
</reference>
<dbReference type="RefSeq" id="WP_376800444.1">
    <property type="nucleotide sequence ID" value="NZ_DLRA01000010.1"/>
</dbReference>
<protein>
    <submittedName>
        <fullName evidence="4">Cupin</fullName>
    </submittedName>
</protein>
<dbReference type="Pfam" id="PF07883">
    <property type="entry name" value="Cupin_2"/>
    <property type="match status" value="1"/>
</dbReference>
<accession>A0A1W9HTZ2</accession>
<keyword evidence="1" id="KW-0223">Dioxygenase</keyword>
<dbReference type="PANTHER" id="PTHR41517:SF1">
    <property type="entry name" value="CUPIN"/>
    <property type="match status" value="1"/>
</dbReference>
<evidence type="ECO:0000256" key="1">
    <source>
        <dbReference type="ARBA" id="ARBA00022964"/>
    </source>
</evidence>
<comment type="caution">
    <text evidence="4">The sequence shown here is derived from an EMBL/GenBank/DDBJ whole genome shotgun (WGS) entry which is preliminary data.</text>
</comment>
<keyword evidence="2" id="KW-0560">Oxidoreductase</keyword>
<dbReference type="STRING" id="1827387.A4S15_12845"/>
<dbReference type="PANTHER" id="PTHR41517">
    <property type="entry name" value="1,2-DIOXYGENASE PROTEIN-RELATED"/>
    <property type="match status" value="1"/>
</dbReference>
<dbReference type="InterPro" id="IPR013096">
    <property type="entry name" value="Cupin_2"/>
</dbReference>
<evidence type="ECO:0000256" key="2">
    <source>
        <dbReference type="ARBA" id="ARBA00023002"/>
    </source>
</evidence>
<evidence type="ECO:0000313" key="4">
    <source>
        <dbReference type="EMBL" id="OQW50896.1"/>
    </source>
</evidence>
<name>A0A1W9HTZ2_9HYPH</name>
<dbReference type="CDD" id="cd06992">
    <property type="entry name" value="cupin_GDO-like_C"/>
    <property type="match status" value="1"/>
</dbReference>
<gene>
    <name evidence="4" type="ORF">A4S15_12845</name>
</gene>
<dbReference type="Proteomes" id="UP000192872">
    <property type="component" value="Unassembled WGS sequence"/>
</dbReference>
<dbReference type="SUPFAM" id="SSF51182">
    <property type="entry name" value="RmlC-like cupins"/>
    <property type="match status" value="1"/>
</dbReference>
<dbReference type="GO" id="GO:0051213">
    <property type="term" value="F:dioxygenase activity"/>
    <property type="evidence" value="ECO:0007669"/>
    <property type="project" value="UniProtKB-KW"/>
</dbReference>
<evidence type="ECO:0000313" key="5">
    <source>
        <dbReference type="Proteomes" id="UP000192872"/>
    </source>
</evidence>
<dbReference type="CDD" id="cd02216">
    <property type="entry name" value="cupin_GDO-like_N"/>
    <property type="match status" value="1"/>
</dbReference>
<dbReference type="InterPro" id="IPR014710">
    <property type="entry name" value="RmlC-like_jellyroll"/>
</dbReference>
<dbReference type="EMBL" id="LWDL01000023">
    <property type="protein sequence ID" value="OQW50896.1"/>
    <property type="molecule type" value="Genomic_DNA"/>
</dbReference>
<feature type="domain" description="Cupin type-2" evidence="3">
    <location>
        <begin position="97"/>
        <end position="164"/>
    </location>
</feature>
<sequence length="347" mass="38320">MSTQLGTLEELPQEYRDAMSQIAVAPLWPQMRKVLPHDAPMPVTQAHCWAFSDIRPLLLRAGELTPVEKAERRVLFLVDPGRGAGAMQATSTIYVGMQLLLPGETAPAHKHTPSAARIVVEGEGGYTVVDGDRLPMEAGDLILTPGGCWHDHGHCGSKPVIWLDALDLPLFYYLEASYAVEAPLQTPRNRPDPSEVEYRAAGLAPARRRDIAPPPSYPMMRFPWKRTEQALREYARHGDNGIVELDYINPETGASCLPTLGFTAMMLRQGKSVKPVRRSASAVFHVIAGKGHSTINGKRHDWSAKDVISAPVFAAIDHVAEGDDAFLIRIHDAPLQEKLGFYEERNR</sequence>
<dbReference type="InterPro" id="IPR047183">
    <property type="entry name" value="GDO-like"/>
</dbReference>
<evidence type="ECO:0000259" key="3">
    <source>
        <dbReference type="Pfam" id="PF07883"/>
    </source>
</evidence>
<dbReference type="AlphaFoldDB" id="A0A1W9HTZ2"/>